<dbReference type="AlphaFoldDB" id="A0AAN7SVC3"/>
<comment type="caution">
    <text evidence="2">The sequence shown here is derived from an EMBL/GenBank/DDBJ whole genome shotgun (WGS) entry which is preliminary data.</text>
</comment>
<proteinExistence type="predicted"/>
<dbReference type="Proteomes" id="UP001309876">
    <property type="component" value="Unassembled WGS sequence"/>
</dbReference>
<dbReference type="PANTHER" id="PTHR42081">
    <property type="entry name" value="ZINC FINGER PROTEIN DHHC DOMAIN CONTAINING PROTEIN"/>
    <property type="match status" value="1"/>
</dbReference>
<evidence type="ECO:0000313" key="2">
    <source>
        <dbReference type="EMBL" id="KAK5082634.1"/>
    </source>
</evidence>
<dbReference type="EMBL" id="JAVRRJ010000007">
    <property type="protein sequence ID" value="KAK5082634.1"/>
    <property type="molecule type" value="Genomic_DNA"/>
</dbReference>
<sequence length="303" mass="35107">MAYRARKEQHIPCQDQQPYLRCKIFFLDYDTLTPILFPATKYTTLETLTHATEEYVEYLDDRGIELEGLRHIDVCIVPKYNCIAEAARATSCAPPYLETLAGGEEEPPRTKGLEDEDIISSRIQDDSTGGGVLREHLDTPSVDKQLEVQLSDGVAWSEPSSRSHDAKAVPRKRVTIVEPTVERALTSSQLKGSLKTPCTVHFPEDPYPTREGVAPFKQVSDEDIPIGARWTKISREWVNPEALERARERFEETEDYVIVYRVLLRHEIDRLADVTREIRRRRERGWERRWKSRRKELQRSDSR</sequence>
<dbReference type="InterPro" id="IPR058348">
    <property type="entry name" value="DUF8035"/>
</dbReference>
<dbReference type="PANTHER" id="PTHR42081:SF1">
    <property type="entry name" value="ZINC FINGER PROTEIN DHHC DOMAIN CONTAINING PROTEIN"/>
    <property type="match status" value="1"/>
</dbReference>
<organism evidence="2 3">
    <name type="scientific">Lithohypha guttulata</name>
    <dbReference type="NCBI Taxonomy" id="1690604"/>
    <lineage>
        <taxon>Eukaryota</taxon>
        <taxon>Fungi</taxon>
        <taxon>Dikarya</taxon>
        <taxon>Ascomycota</taxon>
        <taxon>Pezizomycotina</taxon>
        <taxon>Eurotiomycetes</taxon>
        <taxon>Chaetothyriomycetidae</taxon>
        <taxon>Chaetothyriales</taxon>
        <taxon>Trichomeriaceae</taxon>
        <taxon>Lithohypha</taxon>
    </lineage>
</organism>
<evidence type="ECO:0000313" key="3">
    <source>
        <dbReference type="Proteomes" id="UP001309876"/>
    </source>
</evidence>
<reference evidence="2 3" key="1">
    <citation type="submission" date="2023-08" db="EMBL/GenBank/DDBJ databases">
        <title>Black Yeasts Isolated from many extreme environments.</title>
        <authorList>
            <person name="Coleine C."/>
            <person name="Stajich J.E."/>
            <person name="Selbmann L."/>
        </authorList>
    </citation>
    <scope>NUCLEOTIDE SEQUENCE [LARGE SCALE GENOMIC DNA]</scope>
    <source>
        <strain evidence="2 3">CCFEE 5910</strain>
    </source>
</reference>
<feature type="domain" description="DUF8035" evidence="1">
    <location>
        <begin position="228"/>
        <end position="281"/>
    </location>
</feature>
<dbReference type="Pfam" id="PF26118">
    <property type="entry name" value="DUF8035"/>
    <property type="match status" value="1"/>
</dbReference>
<keyword evidence="3" id="KW-1185">Reference proteome</keyword>
<evidence type="ECO:0000259" key="1">
    <source>
        <dbReference type="Pfam" id="PF26118"/>
    </source>
</evidence>
<name>A0AAN7SVC3_9EURO</name>
<gene>
    <name evidence="2" type="ORF">LTR05_006514</name>
</gene>
<accession>A0AAN7SVC3</accession>
<protein>
    <recommendedName>
        <fullName evidence="1">DUF8035 domain-containing protein</fullName>
    </recommendedName>
</protein>